<feature type="region of interest" description="Disordered" evidence="1">
    <location>
        <begin position="30"/>
        <end position="60"/>
    </location>
</feature>
<feature type="compositionally biased region" description="Polar residues" evidence="1">
    <location>
        <begin position="46"/>
        <end position="60"/>
    </location>
</feature>
<comment type="caution">
    <text evidence="2">The sequence shown here is derived from an EMBL/GenBank/DDBJ whole genome shotgun (WGS) entry which is preliminary data.</text>
</comment>
<reference evidence="2" key="1">
    <citation type="submission" date="2020-06" db="EMBL/GenBank/DDBJ databases">
        <authorList>
            <person name="Li T."/>
            <person name="Hu X."/>
            <person name="Zhang T."/>
            <person name="Song X."/>
            <person name="Zhang H."/>
            <person name="Dai N."/>
            <person name="Sheng W."/>
            <person name="Hou X."/>
            <person name="Wei L."/>
        </authorList>
    </citation>
    <scope>NUCLEOTIDE SEQUENCE</scope>
    <source>
        <strain evidence="2">KEN1</strain>
        <tissue evidence="2">Leaf</tissue>
    </source>
</reference>
<accession>A0AAW2VUZ4</accession>
<evidence type="ECO:0000256" key="1">
    <source>
        <dbReference type="SAM" id="MobiDB-lite"/>
    </source>
</evidence>
<evidence type="ECO:0000313" key="2">
    <source>
        <dbReference type="EMBL" id="KAL0432993.1"/>
    </source>
</evidence>
<dbReference type="EMBL" id="JACGWN010000009">
    <property type="protein sequence ID" value="KAL0432993.1"/>
    <property type="molecule type" value="Genomic_DNA"/>
</dbReference>
<organism evidence="2">
    <name type="scientific">Sesamum latifolium</name>
    <dbReference type="NCBI Taxonomy" id="2727402"/>
    <lineage>
        <taxon>Eukaryota</taxon>
        <taxon>Viridiplantae</taxon>
        <taxon>Streptophyta</taxon>
        <taxon>Embryophyta</taxon>
        <taxon>Tracheophyta</taxon>
        <taxon>Spermatophyta</taxon>
        <taxon>Magnoliopsida</taxon>
        <taxon>eudicotyledons</taxon>
        <taxon>Gunneridae</taxon>
        <taxon>Pentapetalae</taxon>
        <taxon>asterids</taxon>
        <taxon>lamiids</taxon>
        <taxon>Lamiales</taxon>
        <taxon>Pedaliaceae</taxon>
        <taxon>Sesamum</taxon>
    </lineage>
</organism>
<protein>
    <submittedName>
        <fullName evidence="2">Uncharacterized protein</fullName>
    </submittedName>
</protein>
<name>A0AAW2VUZ4_9LAMI</name>
<dbReference type="AlphaFoldDB" id="A0AAW2VUZ4"/>
<reference evidence="2" key="2">
    <citation type="journal article" date="2024" name="Plant">
        <title>Genomic evolution and insights into agronomic trait innovations of Sesamum species.</title>
        <authorList>
            <person name="Miao H."/>
            <person name="Wang L."/>
            <person name="Qu L."/>
            <person name="Liu H."/>
            <person name="Sun Y."/>
            <person name="Le M."/>
            <person name="Wang Q."/>
            <person name="Wei S."/>
            <person name="Zheng Y."/>
            <person name="Lin W."/>
            <person name="Duan Y."/>
            <person name="Cao H."/>
            <person name="Xiong S."/>
            <person name="Wang X."/>
            <person name="Wei L."/>
            <person name="Li C."/>
            <person name="Ma Q."/>
            <person name="Ju M."/>
            <person name="Zhao R."/>
            <person name="Li G."/>
            <person name="Mu C."/>
            <person name="Tian Q."/>
            <person name="Mei H."/>
            <person name="Zhang T."/>
            <person name="Gao T."/>
            <person name="Zhang H."/>
        </authorList>
    </citation>
    <scope>NUCLEOTIDE SEQUENCE</scope>
    <source>
        <strain evidence="2">KEN1</strain>
    </source>
</reference>
<sequence>MVQPTTGRSSDPCSCTNLLAVGNIGRRSSASLRSAEGRGVPKGLSRSIQHNGLGGTTSHAGGQGQCILSRWLLDGDFFKFLAKKPTSRFDPPRLGS</sequence>
<gene>
    <name evidence="2" type="ORF">Slati_2633600</name>
</gene>
<proteinExistence type="predicted"/>